<name>A0A2G0Q047_XENHO</name>
<dbReference type="RefSeq" id="WP_157104576.1">
    <property type="nucleotide sequence ID" value="NZ_CAWNQJ010000112.1"/>
</dbReference>
<dbReference type="AlphaFoldDB" id="A0A2G0Q047"/>
<protein>
    <submittedName>
        <fullName evidence="1">Uncharacterized protein</fullName>
    </submittedName>
</protein>
<proteinExistence type="predicted"/>
<reference evidence="1 2" key="1">
    <citation type="journal article" date="2017" name="Nat. Microbiol.">
        <title>Natural product diversity associated with the nematode symbionts Photorhabdus and Xenorhabdus.</title>
        <authorList>
            <person name="Tobias N.J."/>
            <person name="Wolff H."/>
            <person name="Djahanschiri B."/>
            <person name="Grundmann F."/>
            <person name="Kronenwerth M."/>
            <person name="Shi Y.M."/>
            <person name="Simonyi S."/>
            <person name="Grun P."/>
            <person name="Shapiro-Ilan D."/>
            <person name="Pidot S.J."/>
            <person name="Stinear T.P."/>
            <person name="Ebersberger I."/>
            <person name="Bode H.B."/>
        </authorList>
    </citation>
    <scope>NUCLEOTIDE SEQUENCE [LARGE SCALE GENOMIC DNA]</scope>
    <source>
        <strain evidence="1 2">DSM 17903</strain>
    </source>
</reference>
<sequence>MTLQANTNQAVDDDLLPLSAIPNDRTPEGYKKLIAMDNDFFAADAEIQNMFKIDQ</sequence>
<organism evidence="1 2">
    <name type="scientific">Xenorhabdus hominickii</name>
    <dbReference type="NCBI Taxonomy" id="351679"/>
    <lineage>
        <taxon>Bacteria</taxon>
        <taxon>Pseudomonadati</taxon>
        <taxon>Pseudomonadota</taxon>
        <taxon>Gammaproteobacteria</taxon>
        <taxon>Enterobacterales</taxon>
        <taxon>Morganellaceae</taxon>
        <taxon>Xenorhabdus</taxon>
    </lineage>
</organism>
<evidence type="ECO:0000313" key="1">
    <source>
        <dbReference type="EMBL" id="PHM52572.1"/>
    </source>
</evidence>
<gene>
    <name evidence="1" type="ORF">Xhom_04239</name>
</gene>
<evidence type="ECO:0000313" key="2">
    <source>
        <dbReference type="Proteomes" id="UP000225433"/>
    </source>
</evidence>
<dbReference type="EMBL" id="NJAI01000008">
    <property type="protein sequence ID" value="PHM52572.1"/>
    <property type="molecule type" value="Genomic_DNA"/>
</dbReference>
<comment type="caution">
    <text evidence="1">The sequence shown here is derived from an EMBL/GenBank/DDBJ whole genome shotgun (WGS) entry which is preliminary data.</text>
</comment>
<dbReference type="OrthoDB" id="9800503at2"/>
<dbReference type="Proteomes" id="UP000225433">
    <property type="component" value="Unassembled WGS sequence"/>
</dbReference>
<accession>A0A2G0Q047</accession>